<organism evidence="1">
    <name type="scientific">Cladocopium goreaui</name>
    <dbReference type="NCBI Taxonomy" id="2562237"/>
    <lineage>
        <taxon>Eukaryota</taxon>
        <taxon>Sar</taxon>
        <taxon>Alveolata</taxon>
        <taxon>Dinophyceae</taxon>
        <taxon>Suessiales</taxon>
        <taxon>Symbiodiniaceae</taxon>
        <taxon>Cladocopium</taxon>
    </lineage>
</organism>
<name>A0A9P1FT48_9DINO</name>
<comment type="caution">
    <text evidence="1">The sequence shown here is derived from an EMBL/GenBank/DDBJ whole genome shotgun (WGS) entry which is preliminary data.</text>
</comment>
<sequence>MHMARTCPMYFFTRAYSKTHCQDLPGYYAKHKDSNMKLAVLRVDGNFHDSYQDALYYLYGFVPVGGFVIFDDVFSHKGAMQAWNEFNKDHGLPEELTRIDIYIYVYIYIYIQAISERLVVSPWTSRKCGLHTCNMHNSAQHFREMRNMFVQDSADAGCLCRAKASLHRFSLF</sequence>
<proteinExistence type="predicted"/>
<evidence type="ECO:0000313" key="4">
    <source>
        <dbReference type="Proteomes" id="UP001152797"/>
    </source>
</evidence>
<dbReference type="EMBL" id="CAMXCT010001027">
    <property type="protein sequence ID" value="CAI3985895.1"/>
    <property type="molecule type" value="Genomic_DNA"/>
</dbReference>
<dbReference type="EMBL" id="CAMXCT030001027">
    <property type="protein sequence ID" value="CAL4773207.1"/>
    <property type="molecule type" value="Genomic_DNA"/>
</dbReference>
<dbReference type="AlphaFoldDB" id="A0A9P1FT48"/>
<reference evidence="1" key="1">
    <citation type="submission" date="2022-10" db="EMBL/GenBank/DDBJ databases">
        <authorList>
            <person name="Chen Y."/>
            <person name="Dougan E. K."/>
            <person name="Chan C."/>
            <person name="Rhodes N."/>
            <person name="Thang M."/>
        </authorList>
    </citation>
    <scope>NUCLEOTIDE SEQUENCE</scope>
</reference>
<dbReference type="Pfam" id="PF05711">
    <property type="entry name" value="TylF"/>
    <property type="match status" value="1"/>
</dbReference>
<dbReference type="Gene3D" id="3.40.50.150">
    <property type="entry name" value="Vaccinia Virus protein VP39"/>
    <property type="match status" value="1"/>
</dbReference>
<evidence type="ECO:0000313" key="2">
    <source>
        <dbReference type="EMBL" id="CAL1139270.1"/>
    </source>
</evidence>
<gene>
    <name evidence="1" type="ORF">C1SCF055_LOCUS13288</name>
</gene>
<keyword evidence="4" id="KW-1185">Reference proteome</keyword>
<evidence type="ECO:0000313" key="3">
    <source>
        <dbReference type="EMBL" id="CAL4773207.1"/>
    </source>
</evidence>
<dbReference type="Proteomes" id="UP001152797">
    <property type="component" value="Unassembled WGS sequence"/>
</dbReference>
<dbReference type="OrthoDB" id="198715at2759"/>
<protein>
    <submittedName>
        <fullName evidence="3">Macrocin o-methyltransferase domain-containing protein</fullName>
    </submittedName>
</protein>
<accession>A0A9P1FT48</accession>
<reference evidence="2" key="2">
    <citation type="submission" date="2024-04" db="EMBL/GenBank/DDBJ databases">
        <authorList>
            <person name="Chen Y."/>
            <person name="Shah S."/>
            <person name="Dougan E. K."/>
            <person name="Thang M."/>
            <person name="Chan C."/>
        </authorList>
    </citation>
    <scope>NUCLEOTIDE SEQUENCE [LARGE SCALE GENOMIC DNA]</scope>
</reference>
<dbReference type="InterPro" id="IPR029063">
    <property type="entry name" value="SAM-dependent_MTases_sf"/>
</dbReference>
<dbReference type="InterPro" id="IPR008884">
    <property type="entry name" value="TylF_MeTrfase"/>
</dbReference>
<dbReference type="EMBL" id="CAMXCT020001027">
    <property type="protein sequence ID" value="CAL1139270.1"/>
    <property type="molecule type" value="Genomic_DNA"/>
</dbReference>
<evidence type="ECO:0000313" key="1">
    <source>
        <dbReference type="EMBL" id="CAI3985895.1"/>
    </source>
</evidence>